<evidence type="ECO:0000256" key="3">
    <source>
        <dbReference type="SAM" id="SignalP"/>
    </source>
</evidence>
<proteinExistence type="predicted"/>
<gene>
    <name evidence="4" type="ORF">D9757_003405</name>
</gene>
<evidence type="ECO:0000313" key="4">
    <source>
        <dbReference type="EMBL" id="KAF5389287.1"/>
    </source>
</evidence>
<dbReference type="OrthoDB" id="3266941at2759"/>
<keyword evidence="2" id="KW-0812">Transmembrane</keyword>
<name>A0A8H5MCU4_9AGAR</name>
<accession>A0A8H5MCU4</accession>
<reference evidence="4 5" key="1">
    <citation type="journal article" date="2020" name="ISME J.">
        <title>Uncovering the hidden diversity of litter-decomposition mechanisms in mushroom-forming fungi.</title>
        <authorList>
            <person name="Floudas D."/>
            <person name="Bentzer J."/>
            <person name="Ahren D."/>
            <person name="Johansson T."/>
            <person name="Persson P."/>
            <person name="Tunlid A."/>
        </authorList>
    </citation>
    <scope>NUCLEOTIDE SEQUENCE [LARGE SCALE GENOMIC DNA]</scope>
    <source>
        <strain evidence="4 5">CBS 406.79</strain>
    </source>
</reference>
<keyword evidence="2" id="KW-0472">Membrane</keyword>
<comment type="caution">
    <text evidence="4">The sequence shown here is derived from an EMBL/GenBank/DDBJ whole genome shotgun (WGS) entry which is preliminary data.</text>
</comment>
<evidence type="ECO:0000256" key="2">
    <source>
        <dbReference type="SAM" id="Phobius"/>
    </source>
</evidence>
<keyword evidence="5" id="KW-1185">Reference proteome</keyword>
<keyword evidence="3" id="KW-0732">Signal</keyword>
<protein>
    <submittedName>
        <fullName evidence="4">Uncharacterized protein</fullName>
    </submittedName>
</protein>
<evidence type="ECO:0000256" key="1">
    <source>
        <dbReference type="SAM" id="MobiDB-lite"/>
    </source>
</evidence>
<feature type="signal peptide" evidence="3">
    <location>
        <begin position="1"/>
        <end position="18"/>
    </location>
</feature>
<feature type="region of interest" description="Disordered" evidence="1">
    <location>
        <begin position="458"/>
        <end position="479"/>
    </location>
</feature>
<dbReference type="Proteomes" id="UP000518752">
    <property type="component" value="Unassembled WGS sequence"/>
</dbReference>
<sequence>MFFPFFLLGLGLPYAVLAALRLDIDGATECEPAFVSFRGELNASFHQVPLTLQILPLNATPYFVPLPSYAANSSGVNLSFLPVPANTEFMVALSSPSGLILSLVSDIFVVKAGTSQTCLPPTNNNPTFQLQDAADISQCRDFSMSIPAGSKPPLVQLFNPRGFGYPLSLTAHTTTTATYNMLAVRQTQVMLSFISTDGGSNQTTLLLAGKKFTFLLLQPPSNPTVQGDSSSPSNCFPTFNSNATNETSTAKPSLVSKAAIVGLSVGLGVTVLLAIPMAWLAIRQRRRRKQAANRINFDASRMEEKSYPSYIPYVPPVEEKKPPLPPPFLGYPGYSEGTVVKDPPYVTEKYSPTVSDYPRTSISWEYVGRDKQKHRTIPDPRISVQTTMLSSSNIEKMLNMARNRASEDVFANELVHSPGSIRSIEKDGYISTPPALHHHLSLGDRRHETPDVPHNASFFAEGTSMPLTESPESMGSLLRPDSDPGISAEALQGFDIMQPPKAHLAQEPIQRVASPRTIPREYSLAKLEKGSRRTTSNVSRFSLDSVDTGGYAEGGI</sequence>
<organism evidence="4 5">
    <name type="scientific">Collybiopsis confluens</name>
    <dbReference type="NCBI Taxonomy" id="2823264"/>
    <lineage>
        <taxon>Eukaryota</taxon>
        <taxon>Fungi</taxon>
        <taxon>Dikarya</taxon>
        <taxon>Basidiomycota</taxon>
        <taxon>Agaricomycotina</taxon>
        <taxon>Agaricomycetes</taxon>
        <taxon>Agaricomycetidae</taxon>
        <taxon>Agaricales</taxon>
        <taxon>Marasmiineae</taxon>
        <taxon>Omphalotaceae</taxon>
        <taxon>Collybiopsis</taxon>
    </lineage>
</organism>
<keyword evidence="2" id="KW-1133">Transmembrane helix</keyword>
<dbReference type="AlphaFoldDB" id="A0A8H5MCU4"/>
<feature type="transmembrane region" description="Helical" evidence="2">
    <location>
        <begin position="258"/>
        <end position="282"/>
    </location>
</feature>
<dbReference type="EMBL" id="JAACJN010000023">
    <property type="protein sequence ID" value="KAF5389287.1"/>
    <property type="molecule type" value="Genomic_DNA"/>
</dbReference>
<feature type="chain" id="PRO_5034447860" evidence="3">
    <location>
        <begin position="19"/>
        <end position="556"/>
    </location>
</feature>
<evidence type="ECO:0000313" key="5">
    <source>
        <dbReference type="Proteomes" id="UP000518752"/>
    </source>
</evidence>